<keyword evidence="3" id="KW-1185">Reference proteome</keyword>
<proteinExistence type="predicted"/>
<feature type="region of interest" description="Disordered" evidence="1">
    <location>
        <begin position="187"/>
        <end position="209"/>
    </location>
</feature>
<name>A0A3S5A7V2_9PLAT</name>
<feature type="compositionally biased region" description="Polar residues" evidence="1">
    <location>
        <begin position="198"/>
        <end position="207"/>
    </location>
</feature>
<evidence type="ECO:0000313" key="3">
    <source>
        <dbReference type="Proteomes" id="UP000784294"/>
    </source>
</evidence>
<evidence type="ECO:0000256" key="1">
    <source>
        <dbReference type="SAM" id="MobiDB-lite"/>
    </source>
</evidence>
<gene>
    <name evidence="2" type="ORF">PXEA_LOCUS7560</name>
</gene>
<dbReference type="AlphaFoldDB" id="A0A3S5A7V2"/>
<comment type="caution">
    <text evidence="2">The sequence shown here is derived from an EMBL/GenBank/DDBJ whole genome shotgun (WGS) entry which is preliminary data.</text>
</comment>
<accession>A0A3S5A7V2</accession>
<protein>
    <submittedName>
        <fullName evidence="2">Uncharacterized protein</fullName>
    </submittedName>
</protein>
<dbReference type="EMBL" id="CAAALY010020046">
    <property type="protein sequence ID" value="VEL14120.1"/>
    <property type="molecule type" value="Genomic_DNA"/>
</dbReference>
<reference evidence="2" key="1">
    <citation type="submission" date="2018-11" db="EMBL/GenBank/DDBJ databases">
        <authorList>
            <consortium name="Pathogen Informatics"/>
        </authorList>
    </citation>
    <scope>NUCLEOTIDE SEQUENCE</scope>
</reference>
<organism evidence="2 3">
    <name type="scientific">Protopolystoma xenopodis</name>
    <dbReference type="NCBI Taxonomy" id="117903"/>
    <lineage>
        <taxon>Eukaryota</taxon>
        <taxon>Metazoa</taxon>
        <taxon>Spiralia</taxon>
        <taxon>Lophotrochozoa</taxon>
        <taxon>Platyhelminthes</taxon>
        <taxon>Monogenea</taxon>
        <taxon>Polyopisthocotylea</taxon>
        <taxon>Polystomatidea</taxon>
        <taxon>Polystomatidae</taxon>
        <taxon>Protopolystoma</taxon>
    </lineage>
</organism>
<dbReference type="Proteomes" id="UP000784294">
    <property type="component" value="Unassembled WGS sequence"/>
</dbReference>
<dbReference type="OrthoDB" id="10042433at2759"/>
<evidence type="ECO:0000313" key="2">
    <source>
        <dbReference type="EMBL" id="VEL14120.1"/>
    </source>
</evidence>
<sequence length="234" mass="25911">MGIREHCLAESQTLCDLVGKRWFFLVQPFYRSRAFTPCTPQLSSAQLNSTQLNSTQLNSTQLNSTQLNPTQLNSTQLNSTQLNSTQLNSTQLTCLQRPFLYRSLHIQLNDFSLGVEIMKSVAPTQVKALVRGPFLLFLPSSGALGDTADCHFASYTLCQTFGRRRSLQRTNMVQHAVRTVLMMETKRIDHDGPGPEGQETTTQTSGDTFHLTLSELAPLDNDAGESQGQTVAKA</sequence>